<evidence type="ECO:0000313" key="12">
    <source>
        <dbReference type="EMBL" id="CAK6963679.1"/>
    </source>
</evidence>
<feature type="domain" description="Macro" evidence="11">
    <location>
        <begin position="780"/>
        <end position="967"/>
    </location>
</feature>
<feature type="domain" description="Macro" evidence="11">
    <location>
        <begin position="1199"/>
        <end position="1374"/>
    </location>
</feature>
<feature type="domain" description="PARP catalytic" evidence="10">
    <location>
        <begin position="1603"/>
        <end position="1797"/>
    </location>
</feature>
<dbReference type="SUPFAM" id="SSF56399">
    <property type="entry name" value="ADP-ribosylation"/>
    <property type="match status" value="1"/>
</dbReference>
<dbReference type="Proteomes" id="UP001314229">
    <property type="component" value="Unassembled WGS sequence"/>
</dbReference>
<dbReference type="GO" id="GO:0010629">
    <property type="term" value="P:negative regulation of gene expression"/>
    <property type="evidence" value="ECO:0007669"/>
    <property type="project" value="TreeGrafter"/>
</dbReference>
<dbReference type="EMBL" id="CAWUFR010000067">
    <property type="protein sequence ID" value="CAK6963679.1"/>
    <property type="molecule type" value="Genomic_DNA"/>
</dbReference>
<dbReference type="GO" id="GO:0070212">
    <property type="term" value="P:protein poly-ADP-ribosylation"/>
    <property type="evidence" value="ECO:0007669"/>
    <property type="project" value="TreeGrafter"/>
</dbReference>
<dbReference type="Pfam" id="PF01661">
    <property type="entry name" value="Macro"/>
    <property type="match status" value="3"/>
</dbReference>
<feature type="compositionally biased region" description="Polar residues" evidence="8">
    <location>
        <begin position="87"/>
        <end position="98"/>
    </location>
</feature>
<keyword evidence="5" id="KW-0539">Nucleus</keyword>
<dbReference type="InterPro" id="IPR057044">
    <property type="entry name" value="PARP14_KH_1"/>
</dbReference>
<dbReference type="PROSITE" id="PS51059">
    <property type="entry name" value="PARP_CATALYTIC"/>
    <property type="match status" value="1"/>
</dbReference>
<dbReference type="Pfam" id="PF00644">
    <property type="entry name" value="PARP"/>
    <property type="match status" value="1"/>
</dbReference>
<dbReference type="Pfam" id="PF23254">
    <property type="entry name" value="KH_PARP14_8"/>
    <property type="match status" value="1"/>
</dbReference>
<organism evidence="12 13">
    <name type="scientific">Scomber scombrus</name>
    <name type="common">Atlantic mackerel</name>
    <name type="synonym">Scomber vernalis</name>
    <dbReference type="NCBI Taxonomy" id="13677"/>
    <lineage>
        <taxon>Eukaryota</taxon>
        <taxon>Metazoa</taxon>
        <taxon>Chordata</taxon>
        <taxon>Craniata</taxon>
        <taxon>Vertebrata</taxon>
        <taxon>Euteleostomi</taxon>
        <taxon>Actinopterygii</taxon>
        <taxon>Neopterygii</taxon>
        <taxon>Teleostei</taxon>
        <taxon>Neoteleostei</taxon>
        <taxon>Acanthomorphata</taxon>
        <taxon>Pelagiaria</taxon>
        <taxon>Scombriformes</taxon>
        <taxon>Scombridae</taxon>
        <taxon>Scomber</taxon>
    </lineage>
</organism>
<dbReference type="InterPro" id="IPR057046">
    <property type="entry name" value="PARP14_KH_4"/>
</dbReference>
<comment type="subcellular location">
    <subcellularLocation>
        <location evidence="1">Nucleus</location>
    </subcellularLocation>
</comment>
<dbReference type="PANTHER" id="PTHR14453">
    <property type="entry name" value="PARP/ZINC FINGER CCCH TYPE DOMAIN CONTAINING PROTEIN"/>
    <property type="match status" value="1"/>
</dbReference>
<evidence type="ECO:0000256" key="2">
    <source>
        <dbReference type="ARBA" id="ARBA00022676"/>
    </source>
</evidence>
<dbReference type="Pfam" id="PF23248">
    <property type="entry name" value="KH_PARP14_2"/>
    <property type="match status" value="1"/>
</dbReference>
<evidence type="ECO:0000259" key="9">
    <source>
        <dbReference type="PROSITE" id="PS50918"/>
    </source>
</evidence>
<dbReference type="Pfam" id="PF23085">
    <property type="entry name" value="RRM_PARP14_3"/>
    <property type="match status" value="1"/>
</dbReference>
<evidence type="ECO:0000313" key="13">
    <source>
        <dbReference type="Proteomes" id="UP001314229"/>
    </source>
</evidence>
<dbReference type="Pfam" id="PF22005">
    <property type="entry name" value="WWE_1"/>
    <property type="match status" value="1"/>
</dbReference>
<dbReference type="SMART" id="SM00506">
    <property type="entry name" value="A1pp"/>
    <property type="match status" value="3"/>
</dbReference>
<dbReference type="InterPro" id="IPR052056">
    <property type="entry name" value="Mono-ARTD/PARP"/>
</dbReference>
<dbReference type="EC" id="2.4.2.-" evidence="7"/>
<feature type="compositionally biased region" description="Low complexity" evidence="8">
    <location>
        <begin position="114"/>
        <end position="123"/>
    </location>
</feature>
<dbReference type="InterPro" id="IPR004170">
    <property type="entry name" value="WWE_dom"/>
</dbReference>
<dbReference type="GO" id="GO:1990404">
    <property type="term" value="F:NAD+-protein mono-ADP-ribosyltransferase activity"/>
    <property type="evidence" value="ECO:0007669"/>
    <property type="project" value="TreeGrafter"/>
</dbReference>
<evidence type="ECO:0000256" key="5">
    <source>
        <dbReference type="ARBA" id="ARBA00023242"/>
    </source>
</evidence>
<dbReference type="GO" id="GO:0005634">
    <property type="term" value="C:nucleus"/>
    <property type="evidence" value="ECO:0007669"/>
    <property type="project" value="UniProtKB-SubCell"/>
</dbReference>
<evidence type="ECO:0000259" key="10">
    <source>
        <dbReference type="PROSITE" id="PS51059"/>
    </source>
</evidence>
<dbReference type="InterPro" id="IPR057050">
    <property type="entry name" value="RRM_PARP14_2"/>
</dbReference>
<gene>
    <name evidence="12" type="ORF">FSCOSCO3_A037913</name>
</gene>
<dbReference type="SUPFAM" id="SSF52949">
    <property type="entry name" value="Macro domain-like"/>
    <property type="match status" value="3"/>
</dbReference>
<dbReference type="InterPro" id="IPR057048">
    <property type="entry name" value="PARP14_KH_6"/>
</dbReference>
<dbReference type="CDD" id="cd01439">
    <property type="entry name" value="TCCD_inducible_PARP_like"/>
    <property type="match status" value="1"/>
</dbReference>
<dbReference type="GO" id="GO:0003950">
    <property type="term" value="F:NAD+ poly-ADP-ribosyltransferase activity"/>
    <property type="evidence" value="ECO:0007669"/>
    <property type="project" value="UniProtKB-UniRule"/>
</dbReference>
<dbReference type="CDD" id="cd02903">
    <property type="entry name" value="Macro_BAL-like"/>
    <property type="match status" value="1"/>
</dbReference>
<dbReference type="InterPro" id="IPR057045">
    <property type="entry name" value="PARP14_KH_3"/>
</dbReference>
<keyword evidence="3 7" id="KW-0808">Transferase</keyword>
<evidence type="ECO:0000256" key="3">
    <source>
        <dbReference type="ARBA" id="ARBA00022679"/>
    </source>
</evidence>
<evidence type="ECO:0000256" key="6">
    <source>
        <dbReference type="ARBA" id="ARBA00024347"/>
    </source>
</evidence>
<keyword evidence="4 7" id="KW-0520">NAD</keyword>
<evidence type="ECO:0000256" key="7">
    <source>
        <dbReference type="RuleBase" id="RU362114"/>
    </source>
</evidence>
<dbReference type="InterPro" id="IPR012677">
    <property type="entry name" value="Nucleotide-bd_a/b_plait_sf"/>
</dbReference>
<dbReference type="Pfam" id="PF23084">
    <property type="entry name" value="KH_PARP14_1"/>
    <property type="match status" value="1"/>
</dbReference>
<protein>
    <recommendedName>
        <fullName evidence="7">Poly [ADP-ribose] polymerase</fullName>
        <shortName evidence="7">PARP</shortName>
        <ecNumber evidence="7">2.4.2.-</ecNumber>
    </recommendedName>
</protein>
<evidence type="ECO:0000259" key="11">
    <source>
        <dbReference type="PROSITE" id="PS51154"/>
    </source>
</evidence>
<dbReference type="Pfam" id="PF23245">
    <property type="entry name" value="RRM_PARP14_2"/>
    <property type="match status" value="1"/>
</dbReference>
<dbReference type="InterPro" id="IPR054596">
    <property type="entry name" value="PARP14_WWE"/>
</dbReference>
<dbReference type="Pfam" id="PF23222">
    <property type="entry name" value="RRM_PARP14_1"/>
    <property type="match status" value="1"/>
</dbReference>
<feature type="region of interest" description="Disordered" evidence="8">
    <location>
        <begin position="87"/>
        <end position="143"/>
    </location>
</feature>
<dbReference type="PROSITE" id="PS51154">
    <property type="entry name" value="MACRO"/>
    <property type="match status" value="3"/>
</dbReference>
<dbReference type="InterPro" id="IPR037197">
    <property type="entry name" value="WWE_dom_sf"/>
</dbReference>
<dbReference type="InterPro" id="IPR012317">
    <property type="entry name" value="Poly(ADP-ribose)pol_cat_dom"/>
</dbReference>
<dbReference type="CDD" id="cd02907">
    <property type="entry name" value="Macro_Af1521_BAL-like"/>
    <property type="match status" value="1"/>
</dbReference>
<dbReference type="Pfam" id="PF23252">
    <property type="entry name" value="KH_PARP14_5"/>
    <property type="match status" value="1"/>
</dbReference>
<feature type="domain" description="WWE" evidence="9">
    <location>
        <begin position="1519"/>
        <end position="1594"/>
    </location>
</feature>
<accession>A0AAV1P035</accession>
<comment type="similarity">
    <text evidence="6">Belongs to the ARTD/PARP family.</text>
</comment>
<dbReference type="InterPro" id="IPR057049">
    <property type="entry name" value="PARP14_KH_8"/>
</dbReference>
<dbReference type="InterPro" id="IPR057051">
    <property type="entry name" value="PARP14_RPM_1"/>
</dbReference>
<dbReference type="Gene3D" id="3.40.220.10">
    <property type="entry name" value="Leucine Aminopeptidase, subunit E, domain 1"/>
    <property type="match status" value="3"/>
</dbReference>
<dbReference type="Gene3D" id="3.90.228.10">
    <property type="match status" value="1"/>
</dbReference>
<dbReference type="InterPro" id="IPR043472">
    <property type="entry name" value="Macro_dom-like"/>
</dbReference>
<dbReference type="GO" id="GO:0003714">
    <property type="term" value="F:transcription corepressor activity"/>
    <property type="evidence" value="ECO:0007669"/>
    <property type="project" value="TreeGrafter"/>
</dbReference>
<dbReference type="Pfam" id="PF23249">
    <property type="entry name" value="KH_PARP14_3"/>
    <property type="match status" value="1"/>
</dbReference>
<dbReference type="InterPro" id="IPR057043">
    <property type="entry name" value="PARP14_KH_2"/>
</dbReference>
<dbReference type="PROSITE" id="PS50918">
    <property type="entry name" value="WWE"/>
    <property type="match status" value="1"/>
</dbReference>
<dbReference type="Gene3D" id="3.30.70.330">
    <property type="match status" value="2"/>
</dbReference>
<keyword evidence="13" id="KW-1185">Reference proteome</keyword>
<dbReference type="InterPro" id="IPR057047">
    <property type="entry name" value="PARP14_KH_5"/>
</dbReference>
<evidence type="ECO:0000256" key="8">
    <source>
        <dbReference type="SAM" id="MobiDB-lite"/>
    </source>
</evidence>
<dbReference type="InterPro" id="IPR002589">
    <property type="entry name" value="Macro_dom"/>
</dbReference>
<sequence>MADAYSYALLVKLEENNIPRLKNKLVKYFQSKKSSGGDCEVDYGQGSRTGLLRFRREEDQKNVLEKGSHQINVDNGVLKMTVHLPTDQGTQQETQSVELNKKQDAATKKEPSADEPAAAAESETVAKGKEDETAEEELQSNSAVLENIPDKLYGEVLEMLVENISKDFDSSSMSKSFTLEAIPAITSAVVTFQSEEENNHFVTKCPQNKMFKNKGLSVRILEPTDQVVVDDIRNFSEDHLCLYFDNAGWDVEKVTINEEDHSALISFKDHRAVQDIMKKKHHIKGVEIKVYPFYKSLGTALYGKDKPSLKLPAAISKPIDGEVRRYLNDSKSAADTVRSDLAKHFCNVNLQQSTVCLSPFPTLLQQKDAEHLIKEWTDVVKSAFAKSVSKFKSLKLQLESEVWEESEDKIRKMLLNEDVVAVPDKASGVLSVAGLVDDVNRLEKTLSEVVNKIVKRVLREKSSVTQEMKVRPSVLHILCEDGLQDKLLQVYPELKISSGKDGQNLIVTGIGQEVLAVQNIVHDQILALKKLNLEMDNFVLGMLKDEDEEELTKALLTSNKINAAFEIASQRVQLLAVSDRDLNDAVDHLRKLVISKHIAVEDVNVLKKPEWQKMILQLENANSELCRKIQIQTKGSQVVVSGNKDTVTRVSSKIDDYLKQNAQVEEVVAVNNTIVEYIKKHHTSWLEQVADKVEVSFQKEAICLSGSRVNVTDCKTSVEDLVSSVNFESLKVSKPGLKKFFKDNEAMYAHSLMTDTGCLVQLVDETKDGQKDNTFKQAETPVYQLQTPDGVEIAVCKADMCSYPVHAVVNDSNKDLDHNGGLSAALLKAAGPQFQDECDNLIKSTGQLKPGDTVITGAGGQLCCKKVIHAVGPDYDPTNPKKAQVQLKTAVKGSLDLAEQHGCVSVALPAISRNQGFPLNLCAITIVKAVKEHYEDKYDDITLKRIHFVNNEDGTVQAMEAAVRQEFGNHGVSSAQQTLTQTVKSPVKQVASDPNCLGQGLTKEGVGITLMTGNIENATTEVIVNTVSEDLALNKGAVSSAILGAAGPKLQKLVQAGNAERRVSKVIVTVGCNLKCKHVFHAIAPDWDNGQGTAEKALSDIFKDCLGKVEDRGLTSISFCAIGTGNLGFPRDLVASLMLDEIIAFSSKKKPKYLKKVMIVLYPKDAETIQAFIDEFKQKFQVTSSSTQSSGPFSKITSSSKMYESQMGAVTIQVVTGDITKEITDVVVNSSNNDFTLKSGVSKAILDAAGQAVEAECQTLGAQPNPGIIITQPGNLKCKKILHLHLGQNDPVRIQKVVKDALLMCVKNSHTSVSFPAIGTGQGSVKARQVADAMLDAVIDVLSQNTSSPLKTVRFVIFQAPMLKEFFNSMHQREATEPKSKGGFWGNLIRSTFKSFFASASADKPKKDGDFVIEALEVDAACFHICGDSQNSVDKAKQWIDDLILKECHAIPIDDNTILSFSDPEYQNIVDIQKNMGVSIRTESKNGQVSMNIEGISKNVLKANIEIQRMLRRARDEEQMKIKEDMAAKVADWQYQQQGSQFQSFDSKNNFLLEEALGKDLLQVKVTVTGQDYTVTMPDGPATDDQGRTLEIKRIDKLKDEDVPEEWDTMPPDALSYAFTIKAGTAEHNEVLNLFQATCKLTVLKIERIQNPALWQSFQIKKRDMEHRNNHEDNEKRLFHGTCESTVPIINEHGFNRSYAGKNAACFGNGTYFAVDAFYSSEDTYSPPNAQEEKCMYLCRVLTGEYTLGEEEMIVPPTKGPVSVEKYDSLVDDMDEPSMFVIFHDSQAYPEYLITFK</sequence>
<name>A0AAV1P035_SCOSC</name>
<evidence type="ECO:0000256" key="4">
    <source>
        <dbReference type="ARBA" id="ARBA00023027"/>
    </source>
</evidence>
<dbReference type="GO" id="GO:0005737">
    <property type="term" value="C:cytoplasm"/>
    <property type="evidence" value="ECO:0007669"/>
    <property type="project" value="TreeGrafter"/>
</dbReference>
<keyword evidence="2 7" id="KW-0328">Glycosyltransferase</keyword>
<evidence type="ECO:0000256" key="1">
    <source>
        <dbReference type="ARBA" id="ARBA00004123"/>
    </source>
</evidence>
<feature type="domain" description="Macro" evidence="11">
    <location>
        <begin position="995"/>
        <end position="1180"/>
    </location>
</feature>
<dbReference type="Pfam" id="PF23251">
    <property type="entry name" value="KH_PARP14_4"/>
    <property type="match status" value="1"/>
</dbReference>
<dbReference type="SUPFAM" id="SSF117839">
    <property type="entry name" value="WWE domain"/>
    <property type="match status" value="1"/>
</dbReference>
<proteinExistence type="inferred from homology"/>
<feature type="compositionally biased region" description="Basic and acidic residues" evidence="8">
    <location>
        <begin position="99"/>
        <end position="112"/>
    </location>
</feature>
<dbReference type="Gene3D" id="3.30.720.50">
    <property type="match status" value="1"/>
</dbReference>
<comment type="caution">
    <text evidence="12">The sequence shown here is derived from an EMBL/GenBank/DDBJ whole genome shotgun (WGS) entry which is preliminary data.</text>
</comment>
<dbReference type="FunFam" id="3.90.228.10:FF:000008">
    <property type="entry name" value="Poly [ADP-ribose] polymerase"/>
    <property type="match status" value="1"/>
</dbReference>
<reference evidence="12 13" key="1">
    <citation type="submission" date="2024-01" db="EMBL/GenBank/DDBJ databases">
        <authorList>
            <person name="Alioto T."/>
            <person name="Alioto T."/>
            <person name="Gomez Garrido J."/>
        </authorList>
    </citation>
    <scope>NUCLEOTIDE SEQUENCE [LARGE SCALE GENOMIC DNA]</scope>
</reference>
<dbReference type="Pfam" id="PF23253">
    <property type="entry name" value="KH_PARP14_6"/>
    <property type="match status" value="1"/>
</dbReference>
<dbReference type="PANTHER" id="PTHR14453:SF89">
    <property type="entry name" value="PROTEIN MONO-ADP-RIBOSYLTRANSFERASE PARP14"/>
    <property type="match status" value="1"/>
</dbReference>